<evidence type="ECO:0000313" key="3">
    <source>
        <dbReference type="EMBL" id="CRH07355.1"/>
    </source>
</evidence>
<feature type="compositionally biased region" description="Basic and acidic residues" evidence="1">
    <location>
        <begin position="116"/>
        <end position="125"/>
    </location>
</feature>
<evidence type="ECO:0000256" key="1">
    <source>
        <dbReference type="SAM" id="MobiDB-lite"/>
    </source>
</evidence>
<reference evidence="3" key="1">
    <citation type="submission" date="2015-04" db="EMBL/GenBank/DDBJ databases">
        <authorList>
            <person name="Syromyatnikov M.Y."/>
            <person name="Popov V.N."/>
        </authorList>
    </citation>
    <scope>NUCLEOTIDE SEQUENCE</scope>
    <source>
        <strain evidence="3">MO-1</strain>
    </source>
</reference>
<dbReference type="Gene3D" id="3.20.20.370">
    <property type="entry name" value="Glycoside hydrolase/deacetylase"/>
    <property type="match status" value="1"/>
</dbReference>
<dbReference type="AlphaFoldDB" id="A0A1S7LKC1"/>
<dbReference type="PANTHER" id="PTHR30105:SF2">
    <property type="entry name" value="DIVERGENT POLYSACCHARIDE DEACETYLASE SUPERFAMILY"/>
    <property type="match status" value="1"/>
</dbReference>
<dbReference type="PANTHER" id="PTHR30105">
    <property type="entry name" value="UNCHARACTERIZED YIBQ-RELATED"/>
    <property type="match status" value="1"/>
</dbReference>
<organism evidence="3">
    <name type="scientific">Magnetococcus massalia (strain MO-1)</name>
    <dbReference type="NCBI Taxonomy" id="451514"/>
    <lineage>
        <taxon>Bacteria</taxon>
        <taxon>Pseudomonadati</taxon>
        <taxon>Pseudomonadota</taxon>
        <taxon>Magnetococcia</taxon>
        <taxon>Magnetococcales</taxon>
        <taxon>Magnetococcaceae</taxon>
        <taxon>Magnetococcus</taxon>
    </lineage>
</organism>
<dbReference type="InterPro" id="IPR011330">
    <property type="entry name" value="Glyco_hydro/deAcase_b/a-brl"/>
</dbReference>
<protein>
    <recommendedName>
        <fullName evidence="4">Divergent polysaccharide deacetylase family protein</fullName>
    </recommendedName>
</protein>
<evidence type="ECO:0000256" key="2">
    <source>
        <dbReference type="SAM" id="Phobius"/>
    </source>
</evidence>
<name>A0A1S7LKC1_MAGMO</name>
<feature type="compositionally biased region" description="Basic and acidic residues" evidence="1">
    <location>
        <begin position="222"/>
        <end position="233"/>
    </location>
</feature>
<dbReference type="Pfam" id="PF04748">
    <property type="entry name" value="Polysacc_deac_2"/>
    <property type="match status" value="1"/>
</dbReference>
<accession>A0A1S7LKC1</accession>
<feature type="compositionally biased region" description="Low complexity" evidence="1">
    <location>
        <begin position="181"/>
        <end position="192"/>
    </location>
</feature>
<gene>
    <name evidence="3" type="ORF">MAGMO_3215</name>
</gene>
<feature type="compositionally biased region" description="Polar residues" evidence="1">
    <location>
        <begin position="200"/>
        <end position="212"/>
    </location>
</feature>
<keyword evidence="2" id="KW-0812">Transmembrane</keyword>
<sequence length="473" mass="52139">MMKTTHRRVNAQWQQAGKTRWDFLVGLALLVALGSLFTFLLAGGPWANVEGFKPSPWADQFDTQKAAQLVELQTIAVAADSDEQGKRAEGEVSAAEALAAAQLEDFEPIKAPSKQLRKEKVKEAIKQPASAQAAKKTSDKKAQSAQQAGEKKAAVHKTKERAKERAKKVEKAVEPAKKSAKPASAKASSTKPSKPKPSKTQSVKTGRKTQTPIVYEEAMSDDLDKPDPAEKRVKPNRKRSRKVRIAMVIDDLGYNGPIGRAIVKLPADITLAVLPGGPYSRQLVNIGHRMGRELILHQPMEPKGFPRVDPGPGALLQGMSSKQVQRILNHNLDQFPEVVGVNNHMGSSVTENRGVMNAVMKVLVKRELYFIDSRTSAKSVAYRAASRYGVPRAKRSVFIDNRRTVSAVLKRLDELVAYAKRNGYGIGIGHPYGVTLKALRMWLPTLEEQDVEVIRASRLLTPESSRKWFLPQN</sequence>
<proteinExistence type="predicted"/>
<dbReference type="CDD" id="cd10936">
    <property type="entry name" value="CE4_DAC2"/>
    <property type="match status" value="1"/>
</dbReference>
<dbReference type="EMBL" id="LO017727">
    <property type="protein sequence ID" value="CRH07355.1"/>
    <property type="molecule type" value="Genomic_DNA"/>
</dbReference>
<feature type="transmembrane region" description="Helical" evidence="2">
    <location>
        <begin position="21"/>
        <end position="46"/>
    </location>
</feature>
<evidence type="ECO:0008006" key="4">
    <source>
        <dbReference type="Google" id="ProtNLM"/>
    </source>
</evidence>
<feature type="region of interest" description="Disordered" evidence="1">
    <location>
        <begin position="109"/>
        <end position="240"/>
    </location>
</feature>
<dbReference type="GO" id="GO:0005975">
    <property type="term" value="P:carbohydrate metabolic process"/>
    <property type="evidence" value="ECO:0007669"/>
    <property type="project" value="InterPro"/>
</dbReference>
<dbReference type="SUPFAM" id="SSF88713">
    <property type="entry name" value="Glycoside hydrolase/deacetylase"/>
    <property type="match status" value="1"/>
</dbReference>
<keyword evidence="2" id="KW-0472">Membrane</keyword>
<feature type="compositionally biased region" description="Basic and acidic residues" evidence="1">
    <location>
        <begin position="161"/>
        <end position="177"/>
    </location>
</feature>
<keyword evidence="2" id="KW-1133">Transmembrane helix</keyword>
<dbReference type="InterPro" id="IPR006837">
    <property type="entry name" value="Divergent_DAC"/>
</dbReference>